<evidence type="ECO:0000256" key="7">
    <source>
        <dbReference type="SAM" id="Phobius"/>
    </source>
</evidence>
<dbReference type="PROSITE" id="PS01124">
    <property type="entry name" value="HTH_ARAC_FAMILY_2"/>
    <property type="match status" value="1"/>
</dbReference>
<feature type="modified residue" description="4-aspartylphosphate" evidence="6">
    <location>
        <position position="1143"/>
    </location>
</feature>
<name>A0ABS1HMJ2_9BACT</name>
<dbReference type="SUPFAM" id="SSF47384">
    <property type="entry name" value="Homodimeric domain of signal transducing histidine kinase"/>
    <property type="match status" value="1"/>
</dbReference>
<dbReference type="SMART" id="SM00387">
    <property type="entry name" value="HATPase_c"/>
    <property type="match status" value="1"/>
</dbReference>
<dbReference type="InterPro" id="IPR003661">
    <property type="entry name" value="HisK_dim/P_dom"/>
</dbReference>
<dbReference type="Pfam" id="PF00512">
    <property type="entry name" value="HisKA"/>
    <property type="match status" value="1"/>
</dbReference>
<dbReference type="InterPro" id="IPR011123">
    <property type="entry name" value="Y_Y_Y"/>
</dbReference>
<reference evidence="12 13" key="1">
    <citation type="submission" date="2021-01" db="EMBL/GenBank/DDBJ databases">
        <title>Carboxyliciviraga sp.nov., isolated from coastal sediments.</title>
        <authorList>
            <person name="Lu D."/>
            <person name="Zhang T."/>
        </authorList>
    </citation>
    <scope>NUCLEOTIDE SEQUENCE [LARGE SCALE GENOMIC DNA]</scope>
    <source>
        <strain evidence="12 13">N1Y132</strain>
    </source>
</reference>
<comment type="catalytic activity">
    <reaction evidence="1">
        <text>ATP + protein L-histidine = ADP + protein N-phospho-L-histidine.</text>
        <dbReference type="EC" id="2.7.13.3"/>
    </reaction>
</comment>
<dbReference type="Gene3D" id="2.130.10.10">
    <property type="entry name" value="YVTN repeat-like/Quinoprotein amine dehydrogenase"/>
    <property type="match status" value="3"/>
</dbReference>
<dbReference type="PANTHER" id="PTHR43547:SF2">
    <property type="entry name" value="HYBRID SIGNAL TRANSDUCTION HISTIDINE KINASE C"/>
    <property type="match status" value="1"/>
</dbReference>
<dbReference type="EMBL" id="JAENRR010000045">
    <property type="protein sequence ID" value="MBK3518888.1"/>
    <property type="molecule type" value="Genomic_DNA"/>
</dbReference>
<dbReference type="Pfam" id="PF07494">
    <property type="entry name" value="Reg_prop"/>
    <property type="match status" value="4"/>
</dbReference>
<feature type="domain" description="Histidine kinase" evidence="10">
    <location>
        <begin position="831"/>
        <end position="1055"/>
    </location>
</feature>
<keyword evidence="5" id="KW-0804">Transcription</keyword>
<keyword evidence="7" id="KW-0812">Transmembrane</keyword>
<dbReference type="InterPro" id="IPR004358">
    <property type="entry name" value="Sig_transdc_His_kin-like_C"/>
</dbReference>
<dbReference type="SUPFAM" id="SSF52172">
    <property type="entry name" value="CheY-like"/>
    <property type="match status" value="1"/>
</dbReference>
<dbReference type="Gene3D" id="2.60.40.10">
    <property type="entry name" value="Immunoglobulins"/>
    <property type="match status" value="1"/>
</dbReference>
<evidence type="ECO:0000256" key="5">
    <source>
        <dbReference type="ARBA" id="ARBA00023163"/>
    </source>
</evidence>
<evidence type="ECO:0000259" key="10">
    <source>
        <dbReference type="PROSITE" id="PS50109"/>
    </source>
</evidence>
<keyword evidence="7" id="KW-1133">Transmembrane helix</keyword>
<evidence type="ECO:0000313" key="13">
    <source>
        <dbReference type="Proteomes" id="UP000605676"/>
    </source>
</evidence>
<dbReference type="PANTHER" id="PTHR43547">
    <property type="entry name" value="TWO-COMPONENT HISTIDINE KINASE"/>
    <property type="match status" value="1"/>
</dbReference>
<dbReference type="Gene3D" id="1.10.10.60">
    <property type="entry name" value="Homeodomain-like"/>
    <property type="match status" value="1"/>
</dbReference>
<evidence type="ECO:0000259" key="11">
    <source>
        <dbReference type="PROSITE" id="PS50110"/>
    </source>
</evidence>
<dbReference type="Pfam" id="PF12833">
    <property type="entry name" value="HTH_18"/>
    <property type="match status" value="1"/>
</dbReference>
<feature type="transmembrane region" description="Helical" evidence="7">
    <location>
        <begin position="773"/>
        <end position="797"/>
    </location>
</feature>
<dbReference type="RefSeq" id="WP_200466109.1">
    <property type="nucleotide sequence ID" value="NZ_JAENRR010000045.1"/>
</dbReference>
<dbReference type="InterPro" id="IPR001789">
    <property type="entry name" value="Sig_transdc_resp-reg_receiver"/>
</dbReference>
<dbReference type="PRINTS" id="PR00344">
    <property type="entry name" value="BCTRLSENSOR"/>
</dbReference>
<keyword evidence="7" id="KW-0472">Membrane</keyword>
<dbReference type="InterPro" id="IPR009057">
    <property type="entry name" value="Homeodomain-like_sf"/>
</dbReference>
<dbReference type="InterPro" id="IPR018060">
    <property type="entry name" value="HTH_AraC"/>
</dbReference>
<dbReference type="SUPFAM" id="SSF55874">
    <property type="entry name" value="ATPase domain of HSP90 chaperone/DNA topoisomerase II/histidine kinase"/>
    <property type="match status" value="1"/>
</dbReference>
<comment type="caution">
    <text evidence="12">The sequence shown here is derived from an EMBL/GenBank/DDBJ whole genome shotgun (WGS) entry which is preliminary data.</text>
</comment>
<dbReference type="Gene3D" id="3.40.50.2300">
    <property type="match status" value="1"/>
</dbReference>
<dbReference type="InterPro" id="IPR015943">
    <property type="entry name" value="WD40/YVTN_repeat-like_dom_sf"/>
</dbReference>
<evidence type="ECO:0000313" key="12">
    <source>
        <dbReference type="EMBL" id="MBK3518888.1"/>
    </source>
</evidence>
<evidence type="ECO:0000256" key="3">
    <source>
        <dbReference type="ARBA" id="ARBA00022553"/>
    </source>
</evidence>
<evidence type="ECO:0000256" key="1">
    <source>
        <dbReference type="ARBA" id="ARBA00000085"/>
    </source>
</evidence>
<sequence>MKDYTLKYFQLFLFLLVTWTPFAQDVTFENHTMANGLSHSKVNCIGQDKNGFIWIGTRNGLNIYDGTRFVHYFSKPSDENCLPGNRILSFLFEGDSVWIATNAGLCKMDIKTKRCRRYDLEENKYIITLCPDKNKELLWVGTTQGLVKLNVRSGQYRVFNTSNSNLSHNEINALYLDSEHSLWVGTFDKLNVLRRDSEVFETINLKTRQHSVMDYNLVLSIFPYSEFNDALLWVGTETGLALYNRDSGAMQLFHEENSNLSNSVIKTIFKTKAGITWLGTDFGLNRMDENLEITNYFHNLSKDNSLIDNVVGCVFEDNSGVLWLGTNNGVSTLFNTSQRFEFFPVNYSHKKNQVGYEISDIVETSYGSYWLASQNGVIKYGHNKKILEILNASQEGSRKLADDNTTRLFEDPKGNLWIASNGGLAIWNSNKEFLSRYSSDNESGLRSNFITSFHLLKDSTLLLNTEKGLHKVIEKEDGYKFEFLKEIGWATSLYENVLWSFNGPVLLRTDVNSFEQVAEVVVKVPGQKINIQSFLQSDDNTIWLGVDDGLIHYNPQNKQYNFYEVKSRSRYPLISLLEDGNGNIWASSYTAILKFSKDTQSFDIYPSGEELPIAHFKGHCAFKSGNGDLIFGGQDGFVRFSPEKITKSKFIAPVFITKLLVSNQEVLPEQTINGKQLLQKDIAFTSQLTLDHSSKSFSLEFSSLHFRKRSGIRYAYKLDNFDSEWIYTDGSYGVARYSNLKPGEYSFMVKGTNNEGVWNEKETVLNIKINPPLWASPLAIVIYIILVTALVIAYKIYARNLVRIKSQMQLAKLQEKHVKELSGIRQQYFTNMAHEFRTPLSLIIGPTEKLEKQKELSETSKNYVRIIENNARRLLWVNNQLLDFKKLENKTMEFAISEFDIIKFTKNTYELFVDKAENENIDYQFQSDFEKLMVCMDIRKVETILFNLLSNAFKFTPENGEINVCIKSEDINRNNQFEAGIAIMVADSGIGIAEDEQDKIFDRFYQVTDTIKQEQGSGIGLTMVKEYVTMHQGEIRIESEVGKGSEFKMLLPLFTEEECKQFFVRESELLRPLLKPQAKVRANEMGGIADSKAPFILLVEDDVEMSEFISLSLADKYRIQSVRNGKEALRMINDTVPDLVISDINMPEMDGVEFTRRFKGNPKTAHIPLILLTGESQNKLQLEGLKNGADAFMLKPFEIEILELRIDNFLKRQEQFSQFINVQHVAAPKEVQIASPDEKLLEEVVASIEKFISDPDLHVDKVCDDIGYSHSMLYRKVKKLTGQTLNEFIRTTRVRRAEQLLRTKKFNIAEVMLETGFTNHYYFSKSFKKVYKFSPKEYMNKL</sequence>
<dbReference type="PROSITE" id="PS50109">
    <property type="entry name" value="HIS_KIN"/>
    <property type="match status" value="1"/>
</dbReference>
<evidence type="ECO:0000259" key="9">
    <source>
        <dbReference type="PROSITE" id="PS01124"/>
    </source>
</evidence>
<evidence type="ECO:0000256" key="6">
    <source>
        <dbReference type="PROSITE-ProRule" id="PRU00169"/>
    </source>
</evidence>
<evidence type="ECO:0000256" key="8">
    <source>
        <dbReference type="SAM" id="SignalP"/>
    </source>
</evidence>
<dbReference type="CDD" id="cd00082">
    <property type="entry name" value="HisKA"/>
    <property type="match status" value="1"/>
</dbReference>
<keyword evidence="8" id="KW-0732">Signal</keyword>
<dbReference type="InterPro" id="IPR011006">
    <property type="entry name" value="CheY-like_superfamily"/>
</dbReference>
<dbReference type="InterPro" id="IPR036890">
    <property type="entry name" value="HATPase_C_sf"/>
</dbReference>
<evidence type="ECO:0000256" key="4">
    <source>
        <dbReference type="ARBA" id="ARBA00023015"/>
    </source>
</evidence>
<dbReference type="Gene3D" id="1.10.287.130">
    <property type="match status" value="1"/>
</dbReference>
<accession>A0ABS1HMJ2</accession>
<dbReference type="InterPro" id="IPR003594">
    <property type="entry name" value="HATPase_dom"/>
</dbReference>
<dbReference type="SMART" id="SM00342">
    <property type="entry name" value="HTH_ARAC"/>
    <property type="match status" value="1"/>
</dbReference>
<dbReference type="Proteomes" id="UP000605676">
    <property type="component" value="Unassembled WGS sequence"/>
</dbReference>
<protein>
    <recommendedName>
        <fullName evidence="2">histidine kinase</fullName>
        <ecNumber evidence="2">2.7.13.3</ecNumber>
    </recommendedName>
</protein>
<feature type="domain" description="HTH araC/xylS-type" evidence="9">
    <location>
        <begin position="1242"/>
        <end position="1341"/>
    </location>
</feature>
<dbReference type="SMART" id="SM00448">
    <property type="entry name" value="REC"/>
    <property type="match status" value="1"/>
</dbReference>
<dbReference type="SMART" id="SM00388">
    <property type="entry name" value="HisKA"/>
    <property type="match status" value="1"/>
</dbReference>
<dbReference type="InterPro" id="IPR005467">
    <property type="entry name" value="His_kinase_dom"/>
</dbReference>
<dbReference type="Pfam" id="PF02518">
    <property type="entry name" value="HATPase_c"/>
    <property type="match status" value="1"/>
</dbReference>
<feature type="chain" id="PRO_5046504891" description="histidine kinase" evidence="8">
    <location>
        <begin position="24"/>
        <end position="1342"/>
    </location>
</feature>
<gene>
    <name evidence="12" type="ORF">JIV24_16185</name>
</gene>
<feature type="signal peptide" evidence="8">
    <location>
        <begin position="1"/>
        <end position="23"/>
    </location>
</feature>
<keyword evidence="4" id="KW-0805">Transcription regulation</keyword>
<dbReference type="InterPro" id="IPR013783">
    <property type="entry name" value="Ig-like_fold"/>
</dbReference>
<organism evidence="12 13">
    <name type="scientific">Carboxylicivirga marina</name>
    <dbReference type="NCBI Taxonomy" id="2800988"/>
    <lineage>
        <taxon>Bacteria</taxon>
        <taxon>Pseudomonadati</taxon>
        <taxon>Bacteroidota</taxon>
        <taxon>Bacteroidia</taxon>
        <taxon>Marinilabiliales</taxon>
        <taxon>Marinilabiliaceae</taxon>
        <taxon>Carboxylicivirga</taxon>
    </lineage>
</organism>
<keyword evidence="3 6" id="KW-0597">Phosphoprotein</keyword>
<evidence type="ECO:0000256" key="2">
    <source>
        <dbReference type="ARBA" id="ARBA00012438"/>
    </source>
</evidence>
<dbReference type="Pfam" id="PF00072">
    <property type="entry name" value="Response_reg"/>
    <property type="match status" value="1"/>
</dbReference>
<dbReference type="SUPFAM" id="SSF63829">
    <property type="entry name" value="Calcium-dependent phosphotriesterase"/>
    <property type="match status" value="3"/>
</dbReference>
<feature type="domain" description="Response regulatory" evidence="11">
    <location>
        <begin position="1095"/>
        <end position="1210"/>
    </location>
</feature>
<dbReference type="Gene3D" id="3.30.565.10">
    <property type="entry name" value="Histidine kinase-like ATPase, C-terminal domain"/>
    <property type="match status" value="1"/>
</dbReference>
<dbReference type="EC" id="2.7.13.3" evidence="2"/>
<dbReference type="PROSITE" id="PS50110">
    <property type="entry name" value="RESPONSE_REGULATORY"/>
    <property type="match status" value="1"/>
</dbReference>
<dbReference type="SUPFAM" id="SSF46689">
    <property type="entry name" value="Homeodomain-like"/>
    <property type="match status" value="1"/>
</dbReference>
<proteinExistence type="predicted"/>
<dbReference type="InterPro" id="IPR036097">
    <property type="entry name" value="HisK_dim/P_sf"/>
</dbReference>
<dbReference type="Pfam" id="PF07495">
    <property type="entry name" value="Y_Y_Y"/>
    <property type="match status" value="1"/>
</dbReference>
<dbReference type="InterPro" id="IPR011110">
    <property type="entry name" value="Reg_prop"/>
</dbReference>
<keyword evidence="13" id="KW-1185">Reference proteome</keyword>